<feature type="region of interest" description="Disordered" evidence="1">
    <location>
        <begin position="1"/>
        <end position="22"/>
    </location>
</feature>
<dbReference type="AlphaFoldDB" id="A0A1S3VZ68"/>
<evidence type="ECO:0000259" key="2">
    <source>
        <dbReference type="Pfam" id="PF03732"/>
    </source>
</evidence>
<dbReference type="RefSeq" id="XP_014523653.1">
    <property type="nucleotide sequence ID" value="XM_014668167.1"/>
</dbReference>
<keyword evidence="3" id="KW-1185">Reference proteome</keyword>
<evidence type="ECO:0000313" key="3">
    <source>
        <dbReference type="Proteomes" id="UP000087766"/>
    </source>
</evidence>
<dbReference type="PANTHER" id="PTHR33223:SF10">
    <property type="entry name" value="AMINOTRANSFERASE-LIKE PLANT MOBILE DOMAIN-CONTAINING PROTEIN"/>
    <property type="match status" value="1"/>
</dbReference>
<sequence>MQAQMPDRPPPPIERFDGTSDPEHHLRNFIDSMAYYSKSDPVKCRAFSQSIKGEALKWYYTIPPNSVDSFRTVITLFKKQYTINRRDEITPTGLVNIKQGKYETLRAFVQIYNEAARRAKGVNHEFIIGNLPNCLKPGYVSEHLFVKQPKTMEELQERLTEYIKMEDQRISRRKQPSETSTNEITKEVKRPRERDQLQRFLRRNLSVPLGPHYDHYAKLNTSRERVFEKALQANLIFVHKRQKPTDADDTKVCRYHDNRGHTTEGCQGLKDELERLICAGYLREFVQEKANLTRRSPRKEPIRRSPEKIRPTDRSRSRSQGRAHDRPARGRIDTISGGFAGGGASSSARKRHLRNLQSVHNVSHPPTVNAGHHVHQRGFPCP</sequence>
<proteinExistence type="predicted"/>
<feature type="region of interest" description="Disordered" evidence="1">
    <location>
        <begin position="292"/>
        <end position="349"/>
    </location>
</feature>
<dbReference type="Pfam" id="PF03732">
    <property type="entry name" value="Retrotrans_gag"/>
    <property type="match status" value="1"/>
</dbReference>
<reference evidence="4" key="1">
    <citation type="submission" date="2025-08" db="UniProtKB">
        <authorList>
            <consortium name="RefSeq"/>
        </authorList>
    </citation>
    <scope>IDENTIFICATION</scope>
    <source>
        <tissue evidence="4">Leaf</tissue>
    </source>
</reference>
<dbReference type="KEGG" id="vra:106779948"/>
<evidence type="ECO:0000313" key="4">
    <source>
        <dbReference type="RefSeq" id="XP_014523653.1"/>
    </source>
</evidence>
<feature type="region of interest" description="Disordered" evidence="1">
    <location>
        <begin position="361"/>
        <end position="382"/>
    </location>
</feature>
<dbReference type="GeneID" id="106779948"/>
<dbReference type="PANTHER" id="PTHR33223">
    <property type="entry name" value="CCHC-TYPE DOMAIN-CONTAINING PROTEIN"/>
    <property type="match status" value="1"/>
</dbReference>
<feature type="domain" description="Retrotransposon gag" evidence="2">
    <location>
        <begin position="46"/>
        <end position="131"/>
    </location>
</feature>
<protein>
    <submittedName>
        <fullName evidence="4">Uncharacterized protein LOC106779948</fullName>
    </submittedName>
</protein>
<evidence type="ECO:0000256" key="1">
    <source>
        <dbReference type="SAM" id="MobiDB-lite"/>
    </source>
</evidence>
<organism evidence="3 4">
    <name type="scientific">Vigna radiata var. radiata</name>
    <name type="common">Mung bean</name>
    <name type="synonym">Phaseolus aureus</name>
    <dbReference type="NCBI Taxonomy" id="3916"/>
    <lineage>
        <taxon>Eukaryota</taxon>
        <taxon>Viridiplantae</taxon>
        <taxon>Streptophyta</taxon>
        <taxon>Embryophyta</taxon>
        <taxon>Tracheophyta</taxon>
        <taxon>Spermatophyta</taxon>
        <taxon>Magnoliopsida</taxon>
        <taxon>eudicotyledons</taxon>
        <taxon>Gunneridae</taxon>
        <taxon>Pentapetalae</taxon>
        <taxon>rosids</taxon>
        <taxon>fabids</taxon>
        <taxon>Fabales</taxon>
        <taxon>Fabaceae</taxon>
        <taxon>Papilionoideae</taxon>
        <taxon>50 kb inversion clade</taxon>
        <taxon>NPAAA clade</taxon>
        <taxon>indigoferoid/millettioid clade</taxon>
        <taxon>Phaseoleae</taxon>
        <taxon>Vigna</taxon>
    </lineage>
</organism>
<accession>A0A1S3VZ68</accession>
<feature type="region of interest" description="Disordered" evidence="1">
    <location>
        <begin position="168"/>
        <end position="191"/>
    </location>
</feature>
<name>A0A1S3VZ68_VIGRR</name>
<dbReference type="InterPro" id="IPR005162">
    <property type="entry name" value="Retrotrans_gag_dom"/>
</dbReference>
<dbReference type="OrthoDB" id="1302491at2759"/>
<dbReference type="Proteomes" id="UP000087766">
    <property type="component" value="Unplaced"/>
</dbReference>
<feature type="compositionally biased region" description="Basic and acidic residues" evidence="1">
    <location>
        <begin position="298"/>
        <end position="332"/>
    </location>
</feature>
<gene>
    <name evidence="4" type="primary">LOC106779948</name>
</gene>